<dbReference type="InterPro" id="IPR003593">
    <property type="entry name" value="AAA+_ATPase"/>
</dbReference>
<evidence type="ECO:0000256" key="2">
    <source>
        <dbReference type="ARBA" id="ARBA00022741"/>
    </source>
</evidence>
<organism evidence="5 6">
    <name type="scientific">Polaribacter ponticola</name>
    <dbReference type="NCBI Taxonomy" id="2978475"/>
    <lineage>
        <taxon>Bacteria</taxon>
        <taxon>Pseudomonadati</taxon>
        <taxon>Bacteroidota</taxon>
        <taxon>Flavobacteriia</taxon>
        <taxon>Flavobacteriales</taxon>
        <taxon>Flavobacteriaceae</taxon>
    </lineage>
</organism>
<protein>
    <submittedName>
        <fullName evidence="5">ABC transporter ATP-binding protein</fullName>
    </submittedName>
</protein>
<dbReference type="PANTHER" id="PTHR42939:SF1">
    <property type="entry name" value="ABC TRANSPORTER ATP-BINDING PROTEIN ALBC-RELATED"/>
    <property type="match status" value="1"/>
</dbReference>
<name>A0ABT5S6R2_9FLAO</name>
<dbReference type="InterPro" id="IPR003439">
    <property type="entry name" value="ABC_transporter-like_ATP-bd"/>
</dbReference>
<evidence type="ECO:0000256" key="3">
    <source>
        <dbReference type="ARBA" id="ARBA00022840"/>
    </source>
</evidence>
<keyword evidence="6" id="KW-1185">Reference proteome</keyword>
<dbReference type="Proteomes" id="UP001151478">
    <property type="component" value="Unassembled WGS sequence"/>
</dbReference>
<dbReference type="PROSITE" id="PS50893">
    <property type="entry name" value="ABC_TRANSPORTER_2"/>
    <property type="match status" value="1"/>
</dbReference>
<keyword evidence="1" id="KW-0813">Transport</keyword>
<reference evidence="5" key="1">
    <citation type="submission" date="2023-02" db="EMBL/GenBank/DDBJ databases">
        <title>Polaribacter ponticola sp. nov., isolated from seawater.</title>
        <authorList>
            <person name="Baek J.H."/>
            <person name="Kim J.M."/>
            <person name="Choi D.G."/>
            <person name="Jeon C.O."/>
        </authorList>
    </citation>
    <scope>NUCLEOTIDE SEQUENCE</scope>
    <source>
        <strain evidence="5">MSW5</strain>
    </source>
</reference>
<dbReference type="Gene3D" id="3.40.50.300">
    <property type="entry name" value="P-loop containing nucleotide triphosphate hydrolases"/>
    <property type="match status" value="1"/>
</dbReference>
<evidence type="ECO:0000313" key="5">
    <source>
        <dbReference type="EMBL" id="MDD7913782.1"/>
    </source>
</evidence>
<dbReference type="InterPro" id="IPR051782">
    <property type="entry name" value="ABC_Transporter_VariousFunc"/>
</dbReference>
<dbReference type="PANTHER" id="PTHR42939">
    <property type="entry name" value="ABC TRANSPORTER ATP-BINDING PROTEIN ALBC-RELATED"/>
    <property type="match status" value="1"/>
</dbReference>
<evidence type="ECO:0000259" key="4">
    <source>
        <dbReference type="PROSITE" id="PS50893"/>
    </source>
</evidence>
<evidence type="ECO:0000256" key="1">
    <source>
        <dbReference type="ARBA" id="ARBA00022448"/>
    </source>
</evidence>
<sequence length="211" mass="24502">MTKKYGSNIILNDISIQFNKNISFLFGDNGTGKSTLLNILAGALKYNSGSIYINDKEIDFKDNSYKRNIGFLIDYPTYPTQFTVKEYISLLNYIYRNDTKLQKSYQENLITFFELDKYQNLQISELSTGFVKRVKLLATMLHNPNLFIWDEPFSGIDKNFIPKLVNKIKALSLEENKFFLITTHISEIKSFDFTNSSEFILENKKISSDNK</sequence>
<feature type="domain" description="ABC transporter" evidence="4">
    <location>
        <begin position="1"/>
        <end position="210"/>
    </location>
</feature>
<keyword evidence="3 5" id="KW-0067">ATP-binding</keyword>
<dbReference type="SMART" id="SM00382">
    <property type="entry name" value="AAA"/>
    <property type="match status" value="1"/>
</dbReference>
<dbReference type="InterPro" id="IPR027417">
    <property type="entry name" value="P-loop_NTPase"/>
</dbReference>
<comment type="caution">
    <text evidence="5">The sequence shown here is derived from an EMBL/GenBank/DDBJ whole genome shotgun (WGS) entry which is preliminary data.</text>
</comment>
<keyword evidence="2" id="KW-0547">Nucleotide-binding</keyword>
<dbReference type="GO" id="GO:0005524">
    <property type="term" value="F:ATP binding"/>
    <property type="evidence" value="ECO:0007669"/>
    <property type="project" value="UniProtKB-KW"/>
</dbReference>
<dbReference type="Pfam" id="PF00005">
    <property type="entry name" value="ABC_tran"/>
    <property type="match status" value="1"/>
</dbReference>
<dbReference type="RefSeq" id="WP_274270237.1">
    <property type="nucleotide sequence ID" value="NZ_JAOSLC020000003.1"/>
</dbReference>
<dbReference type="EMBL" id="JAOSLC020000003">
    <property type="protein sequence ID" value="MDD7913782.1"/>
    <property type="molecule type" value="Genomic_DNA"/>
</dbReference>
<gene>
    <name evidence="5" type="ORF">N5A56_004830</name>
</gene>
<accession>A0ABT5S6R2</accession>
<dbReference type="SUPFAM" id="SSF52540">
    <property type="entry name" value="P-loop containing nucleoside triphosphate hydrolases"/>
    <property type="match status" value="1"/>
</dbReference>
<evidence type="ECO:0000313" key="6">
    <source>
        <dbReference type="Proteomes" id="UP001151478"/>
    </source>
</evidence>
<proteinExistence type="predicted"/>